<dbReference type="PROSITE" id="PS50012">
    <property type="entry name" value="RCC1_3"/>
    <property type="match status" value="2"/>
</dbReference>
<dbReference type="InterPro" id="IPR009091">
    <property type="entry name" value="RCC1/BLIP-II"/>
</dbReference>
<sequence>MNDYRNSNTTITKVQCGVEHSVIQMNDGRWFVFGSNLSGQLGIGWFVFGSNLSGQLGIGNTQHQETPIELPSPNWVDNDKDNRFINIFCGDCHNIGITENGDCYGWGSNWNGQLGLDDYQNYSTPTRLKEALLSTTKNQVQRYIWFSCASWHTVTLTNLGIVQHPLLI</sequence>
<dbReference type="InterPro" id="IPR051210">
    <property type="entry name" value="Ub_ligase/GEF_domain"/>
</dbReference>
<evidence type="ECO:0000313" key="2">
    <source>
        <dbReference type="EMBL" id="KKL91190.1"/>
    </source>
</evidence>
<dbReference type="EMBL" id="LAZR01019797">
    <property type="protein sequence ID" value="KKL91190.1"/>
    <property type="molecule type" value="Genomic_DNA"/>
</dbReference>
<name>A0A0F9IBI1_9ZZZZ</name>
<dbReference type="PANTHER" id="PTHR22870">
    <property type="entry name" value="REGULATOR OF CHROMOSOME CONDENSATION"/>
    <property type="match status" value="1"/>
</dbReference>
<proteinExistence type="predicted"/>
<dbReference type="Pfam" id="PF00415">
    <property type="entry name" value="RCC1"/>
    <property type="match status" value="2"/>
</dbReference>
<organism evidence="2">
    <name type="scientific">marine sediment metagenome</name>
    <dbReference type="NCBI Taxonomy" id="412755"/>
    <lineage>
        <taxon>unclassified sequences</taxon>
        <taxon>metagenomes</taxon>
        <taxon>ecological metagenomes</taxon>
    </lineage>
</organism>
<comment type="caution">
    <text evidence="2">The sequence shown here is derived from an EMBL/GenBank/DDBJ whole genome shotgun (WGS) entry which is preliminary data.</text>
</comment>
<protein>
    <submittedName>
        <fullName evidence="2">Uncharacterized protein</fullName>
    </submittedName>
</protein>
<accession>A0A0F9IBI1</accession>
<dbReference type="SUPFAM" id="SSF50985">
    <property type="entry name" value="RCC1/BLIP-II"/>
    <property type="match status" value="1"/>
</dbReference>
<dbReference type="InterPro" id="IPR000408">
    <property type="entry name" value="Reg_chr_condens"/>
</dbReference>
<gene>
    <name evidence="2" type="ORF">LCGC14_1897170</name>
</gene>
<keyword evidence="1" id="KW-0677">Repeat</keyword>
<reference evidence="2" key="1">
    <citation type="journal article" date="2015" name="Nature">
        <title>Complex archaea that bridge the gap between prokaryotes and eukaryotes.</title>
        <authorList>
            <person name="Spang A."/>
            <person name="Saw J.H."/>
            <person name="Jorgensen S.L."/>
            <person name="Zaremba-Niedzwiedzka K."/>
            <person name="Martijn J."/>
            <person name="Lind A.E."/>
            <person name="van Eijk R."/>
            <person name="Schleper C."/>
            <person name="Guy L."/>
            <person name="Ettema T.J."/>
        </authorList>
    </citation>
    <scope>NUCLEOTIDE SEQUENCE</scope>
</reference>
<dbReference type="Gene3D" id="2.130.10.30">
    <property type="entry name" value="Regulator of chromosome condensation 1/beta-lactamase-inhibitor protein II"/>
    <property type="match status" value="2"/>
</dbReference>
<dbReference type="AlphaFoldDB" id="A0A0F9IBI1"/>
<evidence type="ECO:0000256" key="1">
    <source>
        <dbReference type="ARBA" id="ARBA00022737"/>
    </source>
</evidence>
<dbReference type="PANTHER" id="PTHR22870:SF408">
    <property type="entry name" value="OS09G0560450 PROTEIN"/>
    <property type="match status" value="1"/>
</dbReference>